<dbReference type="PANTHER" id="PTHR48097:SF9">
    <property type="entry name" value="L-THREONINE ALDOLASE"/>
    <property type="match status" value="1"/>
</dbReference>
<reference evidence="7 8" key="1">
    <citation type="submission" date="2019-02" db="EMBL/GenBank/DDBJ databases">
        <title>Deep-cultivation of Planctomycetes and their phenomic and genomic characterization uncovers novel biology.</title>
        <authorList>
            <person name="Wiegand S."/>
            <person name="Jogler M."/>
            <person name="Boedeker C."/>
            <person name="Pinto D."/>
            <person name="Vollmers J."/>
            <person name="Rivas-Marin E."/>
            <person name="Kohn T."/>
            <person name="Peeters S.H."/>
            <person name="Heuer A."/>
            <person name="Rast P."/>
            <person name="Oberbeckmann S."/>
            <person name="Bunk B."/>
            <person name="Jeske O."/>
            <person name="Meyerdierks A."/>
            <person name="Storesund J.E."/>
            <person name="Kallscheuer N."/>
            <person name="Luecker S."/>
            <person name="Lage O.M."/>
            <person name="Pohl T."/>
            <person name="Merkel B.J."/>
            <person name="Hornburger P."/>
            <person name="Mueller R.-W."/>
            <person name="Bruemmer F."/>
            <person name="Labrenz M."/>
            <person name="Spormann A.M."/>
            <person name="Op Den Camp H."/>
            <person name="Overmann J."/>
            <person name="Amann R."/>
            <person name="Jetten M.S.M."/>
            <person name="Mascher T."/>
            <person name="Medema M.H."/>
            <person name="Devos D.P."/>
            <person name="Kaster A.-K."/>
            <person name="Ovreas L."/>
            <person name="Rohde M."/>
            <person name="Galperin M.Y."/>
            <person name="Jogler C."/>
        </authorList>
    </citation>
    <scope>NUCLEOTIDE SEQUENCE [LARGE SCALE GENOMIC DNA]</scope>
    <source>
        <strain evidence="7 8">Enr8</strain>
    </source>
</reference>
<protein>
    <submittedName>
        <fullName evidence="7">L-allo-threonine aldolase</fullName>
        <ecNumber evidence="7">4.1.2.49</ecNumber>
    </submittedName>
</protein>
<dbReference type="NCBIfam" id="NF041359">
    <property type="entry name" value="GntG_guanitoxin"/>
    <property type="match status" value="1"/>
</dbReference>
<evidence type="ECO:0000256" key="1">
    <source>
        <dbReference type="ARBA" id="ARBA00001933"/>
    </source>
</evidence>
<dbReference type="Gene3D" id="3.40.640.10">
    <property type="entry name" value="Type I PLP-dependent aspartate aminotransferase-like (Major domain)"/>
    <property type="match status" value="1"/>
</dbReference>
<keyword evidence="4 7" id="KW-0456">Lyase</keyword>
<evidence type="ECO:0000256" key="3">
    <source>
        <dbReference type="ARBA" id="ARBA00022898"/>
    </source>
</evidence>
<accession>A0A5C5V0U8</accession>
<dbReference type="SUPFAM" id="SSF53383">
    <property type="entry name" value="PLP-dependent transferases"/>
    <property type="match status" value="1"/>
</dbReference>
<dbReference type="GO" id="GO:0005829">
    <property type="term" value="C:cytosol"/>
    <property type="evidence" value="ECO:0007669"/>
    <property type="project" value="TreeGrafter"/>
</dbReference>
<organism evidence="7 8">
    <name type="scientific">Blastopirellula retiformator</name>
    <dbReference type="NCBI Taxonomy" id="2527970"/>
    <lineage>
        <taxon>Bacteria</taxon>
        <taxon>Pseudomonadati</taxon>
        <taxon>Planctomycetota</taxon>
        <taxon>Planctomycetia</taxon>
        <taxon>Pirellulales</taxon>
        <taxon>Pirellulaceae</taxon>
        <taxon>Blastopirellula</taxon>
    </lineage>
</organism>
<dbReference type="Pfam" id="PF01212">
    <property type="entry name" value="Beta_elim_lyase"/>
    <property type="match status" value="1"/>
</dbReference>
<evidence type="ECO:0000313" key="8">
    <source>
        <dbReference type="Proteomes" id="UP000318878"/>
    </source>
</evidence>
<evidence type="ECO:0000259" key="6">
    <source>
        <dbReference type="Pfam" id="PF01212"/>
    </source>
</evidence>
<dbReference type="PANTHER" id="PTHR48097">
    <property type="entry name" value="L-THREONINE ALDOLASE-RELATED"/>
    <property type="match status" value="1"/>
</dbReference>
<evidence type="ECO:0000256" key="2">
    <source>
        <dbReference type="ARBA" id="ARBA00006966"/>
    </source>
</evidence>
<feature type="domain" description="Aromatic amino acid beta-eliminating lyase/threonine aldolase" evidence="6">
    <location>
        <begin position="3"/>
        <end position="287"/>
    </location>
</feature>
<keyword evidence="3" id="KW-0663">Pyridoxal phosphate</keyword>
<evidence type="ECO:0000256" key="4">
    <source>
        <dbReference type="ARBA" id="ARBA00023239"/>
    </source>
</evidence>
<evidence type="ECO:0000256" key="5">
    <source>
        <dbReference type="PIRSR" id="PIRSR017617-1"/>
    </source>
</evidence>
<comment type="similarity">
    <text evidence="2">Belongs to the threonine aldolase family.</text>
</comment>
<dbReference type="GO" id="GO:0006545">
    <property type="term" value="P:glycine biosynthetic process"/>
    <property type="evidence" value="ECO:0007669"/>
    <property type="project" value="TreeGrafter"/>
</dbReference>
<gene>
    <name evidence="7" type="primary">ltaA</name>
    <name evidence="7" type="ORF">Enr8_35630</name>
</gene>
<dbReference type="RefSeq" id="WP_146433913.1">
    <property type="nucleotide sequence ID" value="NZ_SJPF01000004.1"/>
</dbReference>
<dbReference type="OrthoDB" id="9774495at2"/>
<dbReference type="EC" id="4.1.2.49" evidence="7"/>
<dbReference type="InterPro" id="IPR001597">
    <property type="entry name" value="ArAA_b-elim_lyase/Thr_aldolase"/>
</dbReference>
<feature type="modified residue" description="N6-(pyridoxal phosphate)lysine" evidence="5">
    <location>
        <position position="200"/>
    </location>
</feature>
<dbReference type="FunFam" id="3.40.640.10:FF:000030">
    <property type="entry name" value="Low-specificity L-threonine aldolase"/>
    <property type="match status" value="1"/>
</dbReference>
<dbReference type="InterPro" id="IPR015422">
    <property type="entry name" value="PyrdxlP-dep_Trfase_small"/>
</dbReference>
<dbReference type="CDD" id="cd06502">
    <property type="entry name" value="TA_like"/>
    <property type="match status" value="1"/>
</dbReference>
<sequence>MIDLRSDTVTQPTPAMREAMANAEVGDAVIDVDPTVDRLERLTAELLGKEAAVYMPSGSMTNQIAIRIHCKPGDEFICEAGCHVYNYEQAAFAQLSGVATRTIEGEYGVLKPEQLHDGLIRPENDHMVRTRLVCLENTHNRGAGKVQPYEYVKQICSWAHAAGLITHLDGARLFNAVAATGVSLADWCQHFDTVSVCFSKGLGAPVGSCLAGPADRMREARRHRKLFGGGMRQAGIIAAGALYGLLHNRDQLVEDHQHAQILAAAIGESAHLSLTPETVDTNIVIFQVDPKIGTAAQFVSQLKEAGVAMLPVSAQEVRAVTHLDVTRPQIEEAATILKKLGS</sequence>
<name>A0A5C5V0U8_9BACT</name>
<dbReference type="GO" id="GO:0006567">
    <property type="term" value="P:L-threonine catabolic process"/>
    <property type="evidence" value="ECO:0007669"/>
    <property type="project" value="TreeGrafter"/>
</dbReference>
<comment type="caution">
    <text evidence="7">The sequence shown here is derived from an EMBL/GenBank/DDBJ whole genome shotgun (WGS) entry which is preliminary data.</text>
</comment>
<dbReference type="InterPro" id="IPR023603">
    <property type="entry name" value="Low_specificity_L-TA-like"/>
</dbReference>
<evidence type="ECO:0000313" key="7">
    <source>
        <dbReference type="EMBL" id="TWT31639.1"/>
    </source>
</evidence>
<dbReference type="FunFam" id="3.90.1150.10:FF:000041">
    <property type="entry name" value="Low-specificity L-threonine aldolase"/>
    <property type="match status" value="1"/>
</dbReference>
<dbReference type="AlphaFoldDB" id="A0A5C5V0U8"/>
<dbReference type="Gene3D" id="3.90.1150.10">
    <property type="entry name" value="Aspartate Aminotransferase, domain 1"/>
    <property type="match status" value="1"/>
</dbReference>
<dbReference type="EMBL" id="SJPF01000004">
    <property type="protein sequence ID" value="TWT31639.1"/>
    <property type="molecule type" value="Genomic_DNA"/>
</dbReference>
<comment type="cofactor">
    <cofactor evidence="1">
        <name>pyridoxal 5'-phosphate</name>
        <dbReference type="ChEBI" id="CHEBI:597326"/>
    </cofactor>
</comment>
<dbReference type="Proteomes" id="UP000318878">
    <property type="component" value="Unassembled WGS sequence"/>
</dbReference>
<dbReference type="InterPro" id="IPR015424">
    <property type="entry name" value="PyrdxlP-dep_Trfase"/>
</dbReference>
<dbReference type="PIRSF" id="PIRSF017617">
    <property type="entry name" value="Thr_aldolase"/>
    <property type="match status" value="1"/>
</dbReference>
<dbReference type="InterPro" id="IPR015421">
    <property type="entry name" value="PyrdxlP-dep_Trfase_major"/>
</dbReference>
<proteinExistence type="inferred from homology"/>
<keyword evidence="8" id="KW-1185">Reference proteome</keyword>
<dbReference type="GO" id="GO:0008732">
    <property type="term" value="F:L-allo-threonine aldolase activity"/>
    <property type="evidence" value="ECO:0007669"/>
    <property type="project" value="UniProtKB-EC"/>
</dbReference>